<evidence type="ECO:0008006" key="4">
    <source>
        <dbReference type="Google" id="ProtNLM"/>
    </source>
</evidence>
<feature type="transmembrane region" description="Helical" evidence="1">
    <location>
        <begin position="55"/>
        <end position="79"/>
    </location>
</feature>
<name>A0ABV9C5G5_9GAMM</name>
<feature type="transmembrane region" description="Helical" evidence="1">
    <location>
        <begin position="91"/>
        <end position="110"/>
    </location>
</feature>
<keyword evidence="1" id="KW-0472">Membrane</keyword>
<dbReference type="EMBL" id="JBHSGA010000017">
    <property type="protein sequence ID" value="MFC4527764.1"/>
    <property type="molecule type" value="Genomic_DNA"/>
</dbReference>
<proteinExistence type="predicted"/>
<feature type="transmembrane region" description="Helical" evidence="1">
    <location>
        <begin position="122"/>
        <end position="145"/>
    </location>
</feature>
<evidence type="ECO:0000313" key="3">
    <source>
        <dbReference type="Proteomes" id="UP001595961"/>
    </source>
</evidence>
<dbReference type="Proteomes" id="UP001595961">
    <property type="component" value="Unassembled WGS sequence"/>
</dbReference>
<comment type="caution">
    <text evidence="2">The sequence shown here is derived from an EMBL/GenBank/DDBJ whole genome shotgun (WGS) entry which is preliminary data.</text>
</comment>
<protein>
    <recommendedName>
        <fullName evidence="4">DUF1440 domain-containing protein</fullName>
    </recommendedName>
</protein>
<gene>
    <name evidence="2" type="ORF">ACFO5W_14065</name>
</gene>
<keyword evidence="3" id="KW-1185">Reference proteome</keyword>
<keyword evidence="1" id="KW-1133">Transmembrane helix</keyword>
<sequence>MTRTRHPVLAATLWGGFIAGTLDIGAASVISGYNPLVILKYIAGGVLGKAALAGGPAIAVLGMLLQWGMSIIIAAIFVLATHRHIARTRNWPTWGIAYGVVIFFVMNYVVVPLSALHATPHFSTYSFIANLSAMLVFGWIVAVVAKIFMTARNAVENPSLSGSP</sequence>
<reference evidence="3" key="1">
    <citation type="journal article" date="2019" name="Int. J. Syst. Evol. Microbiol.">
        <title>The Global Catalogue of Microorganisms (GCM) 10K type strain sequencing project: providing services to taxonomists for standard genome sequencing and annotation.</title>
        <authorList>
            <consortium name="The Broad Institute Genomics Platform"/>
            <consortium name="The Broad Institute Genome Sequencing Center for Infectious Disease"/>
            <person name="Wu L."/>
            <person name="Ma J."/>
        </authorList>
    </citation>
    <scope>NUCLEOTIDE SEQUENCE [LARGE SCALE GENOMIC DNA]</scope>
    <source>
        <strain evidence="3">CCM 4481</strain>
    </source>
</reference>
<organism evidence="2 3">
    <name type="scientific">Dyella halodurans</name>
    <dbReference type="NCBI Taxonomy" id="1920171"/>
    <lineage>
        <taxon>Bacteria</taxon>
        <taxon>Pseudomonadati</taxon>
        <taxon>Pseudomonadota</taxon>
        <taxon>Gammaproteobacteria</taxon>
        <taxon>Lysobacterales</taxon>
        <taxon>Rhodanobacteraceae</taxon>
        <taxon>Dyella</taxon>
    </lineage>
</organism>
<evidence type="ECO:0000313" key="2">
    <source>
        <dbReference type="EMBL" id="MFC4527764.1"/>
    </source>
</evidence>
<keyword evidence="1" id="KW-0812">Transmembrane</keyword>
<dbReference type="RefSeq" id="WP_266151741.1">
    <property type="nucleotide sequence ID" value="NZ_CP064028.1"/>
</dbReference>
<evidence type="ECO:0000256" key="1">
    <source>
        <dbReference type="SAM" id="Phobius"/>
    </source>
</evidence>
<accession>A0ABV9C5G5</accession>